<sequence>MNIVSTAARIVTKTADTATAAAGAVGGAAVSGVVGGVQGVAAGVRRGLDDGSRSSAAAALTLGAVGAAGLVEWPVLLTVGGAALVIRQLNRHTEPAIPETADDPPPTRKTATRSKRPAAKASPSRRGSR</sequence>
<evidence type="ECO:0008006" key="4">
    <source>
        <dbReference type="Google" id="ProtNLM"/>
    </source>
</evidence>
<evidence type="ECO:0000256" key="1">
    <source>
        <dbReference type="SAM" id="MobiDB-lite"/>
    </source>
</evidence>
<dbReference type="RefSeq" id="WP_083409765.1">
    <property type="nucleotide sequence ID" value="NZ_LT629971.1"/>
</dbReference>
<dbReference type="AlphaFoldDB" id="A0A1H6LW19"/>
<name>A0A1H6LW19_MYCRU</name>
<proteinExistence type="predicted"/>
<gene>
    <name evidence="2" type="ORF">SAMN04489835_5355</name>
</gene>
<dbReference type="STRING" id="370526.SAMN04489835_5355"/>
<dbReference type="Proteomes" id="UP000182915">
    <property type="component" value="Chromosome I"/>
</dbReference>
<evidence type="ECO:0000313" key="2">
    <source>
        <dbReference type="EMBL" id="SEH89261.1"/>
    </source>
</evidence>
<dbReference type="OrthoDB" id="4764892at2"/>
<accession>A0A1H6LW19</accession>
<organism evidence="2 3">
    <name type="scientific">Mycolicibacterium rutilum</name>
    <name type="common">Mycobacterium rutilum</name>
    <dbReference type="NCBI Taxonomy" id="370526"/>
    <lineage>
        <taxon>Bacteria</taxon>
        <taxon>Bacillati</taxon>
        <taxon>Actinomycetota</taxon>
        <taxon>Actinomycetes</taxon>
        <taxon>Mycobacteriales</taxon>
        <taxon>Mycobacteriaceae</taxon>
        <taxon>Mycolicibacterium</taxon>
    </lineage>
</organism>
<protein>
    <recommendedName>
        <fullName evidence="4">Transmembrane protein</fullName>
    </recommendedName>
</protein>
<dbReference type="EMBL" id="LT629971">
    <property type="protein sequence ID" value="SEH89261.1"/>
    <property type="molecule type" value="Genomic_DNA"/>
</dbReference>
<evidence type="ECO:0000313" key="3">
    <source>
        <dbReference type="Proteomes" id="UP000182915"/>
    </source>
</evidence>
<reference evidence="3" key="1">
    <citation type="submission" date="2016-10" db="EMBL/GenBank/DDBJ databases">
        <authorList>
            <person name="Varghese N."/>
            <person name="Submissions S."/>
        </authorList>
    </citation>
    <scope>NUCLEOTIDE SEQUENCE [LARGE SCALE GENOMIC DNA]</scope>
    <source>
        <strain evidence="3">DSM 45405</strain>
    </source>
</reference>
<feature type="region of interest" description="Disordered" evidence="1">
    <location>
        <begin position="92"/>
        <end position="129"/>
    </location>
</feature>
<keyword evidence="3" id="KW-1185">Reference proteome</keyword>